<dbReference type="Pfam" id="PF01370">
    <property type="entry name" value="Epimerase"/>
    <property type="match status" value="1"/>
</dbReference>
<feature type="domain" description="NAD-dependent epimerase/dehydratase" evidence="2">
    <location>
        <begin position="145"/>
        <end position="356"/>
    </location>
</feature>
<dbReference type="Gene3D" id="3.90.190.10">
    <property type="entry name" value="Protein tyrosine phosphatase superfamily"/>
    <property type="match status" value="1"/>
</dbReference>
<dbReference type="InterPro" id="IPR001509">
    <property type="entry name" value="Epimerase_deHydtase"/>
</dbReference>
<dbReference type="SUPFAM" id="SSF51735">
    <property type="entry name" value="NAD(P)-binding Rossmann-fold domains"/>
    <property type="match status" value="1"/>
</dbReference>
<dbReference type="Gene3D" id="3.40.50.720">
    <property type="entry name" value="NAD(P)-binding Rossmann-like Domain"/>
    <property type="match status" value="1"/>
</dbReference>
<comment type="caution">
    <text evidence="3">The sequence shown here is derived from an EMBL/GenBank/DDBJ whole genome shotgun (WGS) entry which is preliminary data.</text>
</comment>
<organism evidence="3 4">
    <name type="scientific">Mycobacterium persicum</name>
    <dbReference type="NCBI Taxonomy" id="1487726"/>
    <lineage>
        <taxon>Bacteria</taxon>
        <taxon>Bacillati</taxon>
        <taxon>Actinomycetota</taxon>
        <taxon>Actinomycetes</taxon>
        <taxon>Mycobacteriales</taxon>
        <taxon>Mycobacteriaceae</taxon>
        <taxon>Mycobacterium</taxon>
    </lineage>
</organism>
<accession>A0A8E2LQT6</accession>
<dbReference type="CDD" id="cd08946">
    <property type="entry name" value="SDR_e"/>
    <property type="match status" value="1"/>
</dbReference>
<evidence type="ECO:0000313" key="4">
    <source>
        <dbReference type="Proteomes" id="UP000192335"/>
    </source>
</evidence>
<protein>
    <recommendedName>
        <fullName evidence="2">NAD-dependent epimerase/dehydratase domain-containing protein</fullName>
    </recommendedName>
</protein>
<dbReference type="SUPFAM" id="SSF52799">
    <property type="entry name" value="(Phosphotyrosine protein) phosphatases II"/>
    <property type="match status" value="1"/>
</dbReference>
<proteinExistence type="inferred from homology"/>
<reference evidence="3 4" key="1">
    <citation type="submission" date="2017-02" db="EMBL/GenBank/DDBJ databases">
        <title>Mycobacterium kansasii genomes.</title>
        <authorList>
            <person name="Borowka P."/>
            <person name="Strapagiel D."/>
            <person name="Marciniak B."/>
            <person name="Lach J."/>
            <person name="Bakula Z."/>
            <person name="Van Ingen J."/>
            <person name="Safianowska A."/>
            <person name="Brzostek A."/>
            <person name="Dziadek J."/>
            <person name="Jagielski T."/>
        </authorList>
    </citation>
    <scope>NUCLEOTIDE SEQUENCE [LARGE SCALE GENOMIC DNA]</scope>
    <source>
        <strain evidence="3 4">12MK</strain>
    </source>
</reference>
<evidence type="ECO:0000313" key="3">
    <source>
        <dbReference type="EMBL" id="ORC09678.1"/>
    </source>
</evidence>
<sequence length="435" mass="47348">MVFANAERGRRSARAGGEMIRWIVQGRLGTAPGDSIAHGGPYHVVDTRAMVDKRGNSADELLATIREGVAELERGGSVVVVCDFGVSRSNTIAAGILAEWRGMEFDAAVAQVIATTGEQAVKLEMVDSLRAVLRKSATSVRQDGILITGGSGFLGTALRDRLADSHRVVAPDRATVDLLGPVVHLDRYCRDNEIGKIIHLAYPRIYTNNDAMGQSLTILRGILDVCKSLGIHLVLPSGAVVFSAYRSSSMIADVNTTMRPRGVYGETKFLEEVLVQNARANGEVNSTVVRISPTFGPQSLRPRLIRFAHLRLKEGRPIVTHRYRNGLPSLQLLYIDDAVEGLARIIEKKRNAPIYHLGGNFFHEPREIIGKIGEILGCHAAIEETNIDDDVANVFLDWSATEKELGWRPTTTLSDGLRRALACAASPEIQTGKGE</sequence>
<gene>
    <name evidence="3" type="ORF">B4U45_26840</name>
</gene>
<evidence type="ECO:0000256" key="1">
    <source>
        <dbReference type="ARBA" id="ARBA00007637"/>
    </source>
</evidence>
<evidence type="ECO:0000259" key="2">
    <source>
        <dbReference type="Pfam" id="PF01370"/>
    </source>
</evidence>
<dbReference type="Proteomes" id="UP000192335">
    <property type="component" value="Unassembled WGS sequence"/>
</dbReference>
<dbReference type="PANTHER" id="PTHR43000">
    <property type="entry name" value="DTDP-D-GLUCOSE 4,6-DEHYDRATASE-RELATED"/>
    <property type="match status" value="1"/>
</dbReference>
<dbReference type="InterPro" id="IPR029021">
    <property type="entry name" value="Prot-tyrosine_phosphatase-like"/>
</dbReference>
<dbReference type="AlphaFoldDB" id="A0A8E2LQT6"/>
<dbReference type="EMBL" id="MWQA01000001">
    <property type="protein sequence ID" value="ORC09678.1"/>
    <property type="molecule type" value="Genomic_DNA"/>
</dbReference>
<dbReference type="InterPro" id="IPR036291">
    <property type="entry name" value="NAD(P)-bd_dom_sf"/>
</dbReference>
<comment type="similarity">
    <text evidence="1">Belongs to the NAD(P)-dependent epimerase/dehydratase family.</text>
</comment>
<name>A0A8E2LQT6_9MYCO</name>